<feature type="transmembrane region" description="Helical" evidence="1">
    <location>
        <begin position="109"/>
        <end position="133"/>
    </location>
</feature>
<keyword evidence="1" id="KW-0472">Membrane</keyword>
<keyword evidence="1" id="KW-0812">Transmembrane</keyword>
<comment type="caution">
    <text evidence="2">The sequence shown here is derived from an EMBL/GenBank/DDBJ whole genome shotgun (WGS) entry which is preliminary data.</text>
</comment>
<feature type="transmembrane region" description="Helical" evidence="1">
    <location>
        <begin position="23"/>
        <end position="49"/>
    </location>
</feature>
<dbReference type="InterPro" id="IPR006938">
    <property type="entry name" value="DUF624"/>
</dbReference>
<dbReference type="PATRIC" id="fig|1679170.3.peg.4120"/>
<evidence type="ECO:0000313" key="3">
    <source>
        <dbReference type="Proteomes" id="UP000037146"/>
    </source>
</evidence>
<dbReference type="Pfam" id="PF04854">
    <property type="entry name" value="DUF624"/>
    <property type="match status" value="1"/>
</dbReference>
<dbReference type="OrthoDB" id="2182676at2"/>
<accession>A0A0K9GX65</accession>
<reference evidence="3" key="1">
    <citation type="submission" date="2015-07" db="EMBL/GenBank/DDBJ databases">
        <title>Genome sequencing project for genomic taxonomy and phylogenomics of Bacillus-like bacteria.</title>
        <authorList>
            <person name="Liu B."/>
            <person name="Wang J."/>
            <person name="Zhu Y."/>
            <person name="Liu G."/>
            <person name="Chen Q."/>
            <person name="Chen Z."/>
            <person name="Lan J."/>
            <person name="Che J."/>
            <person name="Ge C."/>
            <person name="Shi H."/>
            <person name="Pan Z."/>
            <person name="Liu X."/>
        </authorList>
    </citation>
    <scope>NUCLEOTIDE SEQUENCE [LARGE SCALE GENOMIC DNA]</scope>
    <source>
        <strain evidence="3">FJAT-27997</strain>
    </source>
</reference>
<feature type="transmembrane region" description="Helical" evidence="1">
    <location>
        <begin position="145"/>
        <end position="171"/>
    </location>
</feature>
<keyword evidence="3" id="KW-1185">Reference proteome</keyword>
<dbReference type="Proteomes" id="UP000037146">
    <property type="component" value="Unassembled WGS sequence"/>
</dbReference>
<dbReference type="AlphaFoldDB" id="A0A0K9GX65"/>
<protein>
    <submittedName>
        <fullName evidence="2">Membrane protein</fullName>
    </submittedName>
</protein>
<keyword evidence="1" id="KW-1133">Transmembrane helix</keyword>
<evidence type="ECO:0000313" key="2">
    <source>
        <dbReference type="EMBL" id="KMY51228.1"/>
    </source>
</evidence>
<organism evidence="2 3">
    <name type="scientific">Peribacillus loiseleuriae</name>
    <dbReference type="NCBI Taxonomy" id="1679170"/>
    <lineage>
        <taxon>Bacteria</taxon>
        <taxon>Bacillati</taxon>
        <taxon>Bacillota</taxon>
        <taxon>Bacilli</taxon>
        <taxon>Bacillales</taxon>
        <taxon>Bacillaceae</taxon>
        <taxon>Peribacillus</taxon>
    </lineage>
</organism>
<proteinExistence type="predicted"/>
<dbReference type="RefSeq" id="WP_049682576.1">
    <property type="nucleotide sequence ID" value="NZ_LFZW01000001.1"/>
</dbReference>
<dbReference type="EMBL" id="LFZW01000001">
    <property type="protein sequence ID" value="KMY51228.1"/>
    <property type="molecule type" value="Genomic_DNA"/>
</dbReference>
<dbReference type="STRING" id="1679170.AC625_18150"/>
<sequence>MQKTMGKLFTVCEWIMRLAFVNLLWILFSIAGLLVFGIMPASVALFTIVRKWQMKETDIPVLKTFLTVYRQEFKRSNGLGFGLSLGGAFLIFDFLYLRTVHGALQLALLVPLMIIAAFYITTALYILPVYVHYDLKMITNLKNAFFLGILNFHMTLLMLVTLAAIIILILYQPGLVPFFSVVSIAWILMFGGIYSFNRIEARQSKVSGG</sequence>
<feature type="transmembrane region" description="Helical" evidence="1">
    <location>
        <begin position="79"/>
        <end position="97"/>
    </location>
</feature>
<feature type="transmembrane region" description="Helical" evidence="1">
    <location>
        <begin position="177"/>
        <end position="196"/>
    </location>
</feature>
<name>A0A0K9GX65_9BACI</name>
<evidence type="ECO:0000256" key="1">
    <source>
        <dbReference type="SAM" id="Phobius"/>
    </source>
</evidence>
<gene>
    <name evidence="2" type="ORF">AC625_18150</name>
</gene>